<sequence>MKVFCKRTNGNAEFRCSVCGEGFVLFWERQPRTERVAVLREIQETMRRHHRSSPGTEAHPQGGFLAPDWGDPTELAAAALQGGNQVLDL</sequence>
<reference evidence="3" key="1">
    <citation type="submission" date="2018-02" db="EMBL/GenBank/DDBJ databases">
        <authorList>
            <person name="Hausmann B."/>
        </authorList>
    </citation>
    <scope>NUCLEOTIDE SEQUENCE [LARGE SCALE GENOMIC DNA]</scope>
    <source>
        <strain evidence="3">Peat soil MAG SbA5</strain>
    </source>
</reference>
<accession>A0A2N9LDN6</accession>
<evidence type="ECO:0000256" key="1">
    <source>
        <dbReference type="SAM" id="MobiDB-lite"/>
    </source>
</evidence>
<evidence type="ECO:0000313" key="2">
    <source>
        <dbReference type="EMBL" id="SPE21392.1"/>
    </source>
</evidence>
<dbReference type="OrthoDB" id="122395at2"/>
<evidence type="ECO:0000313" key="3">
    <source>
        <dbReference type="Proteomes" id="UP000239735"/>
    </source>
</evidence>
<gene>
    <name evidence="2" type="ORF">SBA5_300036</name>
</gene>
<proteinExistence type="predicted"/>
<feature type="region of interest" description="Disordered" evidence="1">
    <location>
        <begin position="46"/>
        <end position="70"/>
    </location>
</feature>
<dbReference type="EMBL" id="OKRB01000087">
    <property type="protein sequence ID" value="SPE21392.1"/>
    <property type="molecule type" value="Genomic_DNA"/>
</dbReference>
<name>A0A2N9LDN6_9BACT</name>
<organism evidence="2 3">
    <name type="scientific">Candidatus Sulfuritelmatomonas gaucii</name>
    <dbReference type="NCBI Taxonomy" id="2043161"/>
    <lineage>
        <taxon>Bacteria</taxon>
        <taxon>Pseudomonadati</taxon>
        <taxon>Acidobacteriota</taxon>
        <taxon>Terriglobia</taxon>
        <taxon>Terriglobales</taxon>
        <taxon>Acidobacteriaceae</taxon>
        <taxon>Candidatus Sulfuritelmatomonas</taxon>
    </lineage>
</organism>
<dbReference type="AlphaFoldDB" id="A0A2N9LDN6"/>
<protein>
    <submittedName>
        <fullName evidence="2">Uncharacterized protein</fullName>
    </submittedName>
</protein>
<dbReference type="Proteomes" id="UP000239735">
    <property type="component" value="Unassembled WGS sequence"/>
</dbReference>